<feature type="compositionally biased region" description="Acidic residues" evidence="1">
    <location>
        <begin position="15"/>
        <end position="25"/>
    </location>
</feature>
<gene>
    <name evidence="2" type="ORF">B296_00027939</name>
</gene>
<evidence type="ECO:0000256" key="1">
    <source>
        <dbReference type="SAM" id="MobiDB-lite"/>
    </source>
</evidence>
<feature type="region of interest" description="Disordered" evidence="1">
    <location>
        <begin position="79"/>
        <end position="99"/>
    </location>
</feature>
<feature type="compositionally biased region" description="Basic and acidic residues" evidence="1">
    <location>
        <begin position="26"/>
        <end position="35"/>
    </location>
</feature>
<dbReference type="AlphaFoldDB" id="A0A426YA32"/>
<sequence>MGSIAADAVGGHDGTDDDCEGAEDEEGHREGDLLDGRTVPDGVAGVAHHDVLLIGDGEGVVDVRHRRPRDSVLPSLIDKGWEGEEKGKQQKWDSGDRTEPGAGYRFVLVWPSLLVGGDWVTNGCGDAATGGGLATARVVTGAVVTTD</sequence>
<proteinExistence type="predicted"/>
<organism evidence="2 3">
    <name type="scientific">Ensete ventricosum</name>
    <name type="common">Abyssinian banana</name>
    <name type="synonym">Musa ensete</name>
    <dbReference type="NCBI Taxonomy" id="4639"/>
    <lineage>
        <taxon>Eukaryota</taxon>
        <taxon>Viridiplantae</taxon>
        <taxon>Streptophyta</taxon>
        <taxon>Embryophyta</taxon>
        <taxon>Tracheophyta</taxon>
        <taxon>Spermatophyta</taxon>
        <taxon>Magnoliopsida</taxon>
        <taxon>Liliopsida</taxon>
        <taxon>Zingiberales</taxon>
        <taxon>Musaceae</taxon>
        <taxon>Ensete</taxon>
    </lineage>
</organism>
<evidence type="ECO:0000313" key="3">
    <source>
        <dbReference type="Proteomes" id="UP000287651"/>
    </source>
</evidence>
<reference evidence="2 3" key="1">
    <citation type="journal article" date="2014" name="Agronomy (Basel)">
        <title>A Draft Genome Sequence for Ensete ventricosum, the Drought-Tolerant Tree Against Hunger.</title>
        <authorList>
            <person name="Harrison J."/>
            <person name="Moore K.A."/>
            <person name="Paszkiewicz K."/>
            <person name="Jones T."/>
            <person name="Grant M."/>
            <person name="Ambacheew D."/>
            <person name="Muzemil S."/>
            <person name="Studholme D.J."/>
        </authorList>
    </citation>
    <scope>NUCLEOTIDE SEQUENCE [LARGE SCALE GENOMIC DNA]</scope>
</reference>
<evidence type="ECO:0000313" key="2">
    <source>
        <dbReference type="EMBL" id="RRT48613.1"/>
    </source>
</evidence>
<dbReference type="EMBL" id="AMZH03013842">
    <property type="protein sequence ID" value="RRT48613.1"/>
    <property type="molecule type" value="Genomic_DNA"/>
</dbReference>
<name>A0A426YA32_ENSVE</name>
<accession>A0A426YA32</accession>
<dbReference type="Proteomes" id="UP000287651">
    <property type="component" value="Unassembled WGS sequence"/>
</dbReference>
<protein>
    <submittedName>
        <fullName evidence="2">Uncharacterized protein</fullName>
    </submittedName>
</protein>
<comment type="caution">
    <text evidence="2">The sequence shown here is derived from an EMBL/GenBank/DDBJ whole genome shotgun (WGS) entry which is preliminary data.</text>
</comment>
<feature type="region of interest" description="Disordered" evidence="1">
    <location>
        <begin position="1"/>
        <end position="41"/>
    </location>
</feature>